<evidence type="ECO:0000313" key="4">
    <source>
        <dbReference type="Proteomes" id="UP000054166"/>
    </source>
</evidence>
<dbReference type="AlphaFoldDB" id="A0A0C3GI58"/>
<keyword evidence="4" id="KW-1185">Reference proteome</keyword>
<name>A0A0C3GI58_PILCF</name>
<feature type="region of interest" description="Disordered" evidence="1">
    <location>
        <begin position="223"/>
        <end position="400"/>
    </location>
</feature>
<proteinExistence type="predicted"/>
<accession>A0A0C3GI58</accession>
<feature type="compositionally biased region" description="Pro residues" evidence="1">
    <location>
        <begin position="379"/>
        <end position="388"/>
    </location>
</feature>
<keyword evidence="2" id="KW-0812">Transmembrane</keyword>
<evidence type="ECO:0000256" key="1">
    <source>
        <dbReference type="SAM" id="MobiDB-lite"/>
    </source>
</evidence>
<feature type="compositionally biased region" description="Polar residues" evidence="1">
    <location>
        <begin position="228"/>
        <end position="239"/>
    </location>
</feature>
<keyword evidence="2" id="KW-0472">Membrane</keyword>
<sequence length="419" mass="44408">MGASHQNSSVVDDTDPRFIYYGPWSLTGSPSDHNFTSHGTNETGSTAVLTFNGTSVIVYGTVTPTNNNGPPVSSYSIDNGPASSYTAPTTDSALYGLQFYASEDLHPEVHNLTITIKSVHPSEYWLDYALICADPIRDTHSSKINDIGAMVGGPLGGLVLVLFSGVLLLWYRRHRQNRGVKIASITHKFDLRPNESPAEASSTSLSRSKTFPSVSVPELARVAYSPPGTDSSTSSNPHTLTYGGTGLHANHSLVPQGPYSPPGTGSSTSSYRNTYAGTGLYVSPVVPQGPYSPPGTGDSTSSYLNSPNTPVYGGPGIFTSHGLIPVDVSQGHPPPSPSDPTTPTPANLTSTSPSSDQPPNDQSRRTRGKRVPRLTRPTTAPPATPPVPRLHEDAGIRLEGGRLSDVEAMIDVPPAYREY</sequence>
<keyword evidence="2" id="KW-1133">Transmembrane helix</keyword>
<feature type="compositionally biased region" description="Polar residues" evidence="1">
    <location>
        <begin position="297"/>
        <end position="309"/>
    </location>
</feature>
<gene>
    <name evidence="3" type="ORF">PILCRDRAFT_126051</name>
</gene>
<organism evidence="3 4">
    <name type="scientific">Piloderma croceum (strain F 1598)</name>
    <dbReference type="NCBI Taxonomy" id="765440"/>
    <lineage>
        <taxon>Eukaryota</taxon>
        <taxon>Fungi</taxon>
        <taxon>Dikarya</taxon>
        <taxon>Basidiomycota</taxon>
        <taxon>Agaricomycotina</taxon>
        <taxon>Agaricomycetes</taxon>
        <taxon>Agaricomycetidae</taxon>
        <taxon>Atheliales</taxon>
        <taxon>Atheliaceae</taxon>
        <taxon>Piloderma</taxon>
    </lineage>
</organism>
<dbReference type="HOGENOM" id="CLU_624319_0_0_1"/>
<reference evidence="3 4" key="1">
    <citation type="submission" date="2014-04" db="EMBL/GenBank/DDBJ databases">
        <authorList>
            <consortium name="DOE Joint Genome Institute"/>
            <person name="Kuo A."/>
            <person name="Tarkka M."/>
            <person name="Buscot F."/>
            <person name="Kohler A."/>
            <person name="Nagy L.G."/>
            <person name="Floudas D."/>
            <person name="Copeland A."/>
            <person name="Barry K.W."/>
            <person name="Cichocki N."/>
            <person name="Veneault-Fourrey C."/>
            <person name="LaButti K."/>
            <person name="Lindquist E.A."/>
            <person name="Lipzen A."/>
            <person name="Lundell T."/>
            <person name="Morin E."/>
            <person name="Murat C."/>
            <person name="Sun H."/>
            <person name="Tunlid A."/>
            <person name="Henrissat B."/>
            <person name="Grigoriev I.V."/>
            <person name="Hibbett D.S."/>
            <person name="Martin F."/>
            <person name="Nordberg H.P."/>
            <person name="Cantor M.N."/>
            <person name="Hua S.X."/>
        </authorList>
    </citation>
    <scope>NUCLEOTIDE SEQUENCE [LARGE SCALE GENOMIC DNA]</scope>
    <source>
        <strain evidence="3 4">F 1598</strain>
    </source>
</reference>
<feature type="compositionally biased region" description="Basic and acidic residues" evidence="1">
    <location>
        <begin position="389"/>
        <end position="400"/>
    </location>
</feature>
<feature type="compositionally biased region" description="Low complexity" evidence="1">
    <location>
        <begin position="344"/>
        <end position="361"/>
    </location>
</feature>
<reference evidence="4" key="2">
    <citation type="submission" date="2015-01" db="EMBL/GenBank/DDBJ databases">
        <title>Evolutionary Origins and Diversification of the Mycorrhizal Mutualists.</title>
        <authorList>
            <consortium name="DOE Joint Genome Institute"/>
            <consortium name="Mycorrhizal Genomics Consortium"/>
            <person name="Kohler A."/>
            <person name="Kuo A."/>
            <person name="Nagy L.G."/>
            <person name="Floudas D."/>
            <person name="Copeland A."/>
            <person name="Barry K.W."/>
            <person name="Cichocki N."/>
            <person name="Veneault-Fourrey C."/>
            <person name="LaButti K."/>
            <person name="Lindquist E.A."/>
            <person name="Lipzen A."/>
            <person name="Lundell T."/>
            <person name="Morin E."/>
            <person name="Murat C."/>
            <person name="Riley R."/>
            <person name="Ohm R."/>
            <person name="Sun H."/>
            <person name="Tunlid A."/>
            <person name="Henrissat B."/>
            <person name="Grigoriev I.V."/>
            <person name="Hibbett D.S."/>
            <person name="Martin F."/>
        </authorList>
    </citation>
    <scope>NUCLEOTIDE SEQUENCE [LARGE SCALE GENOMIC DNA]</scope>
    <source>
        <strain evidence="4">F 1598</strain>
    </source>
</reference>
<feature type="compositionally biased region" description="Low complexity" evidence="1">
    <location>
        <begin position="262"/>
        <end position="271"/>
    </location>
</feature>
<dbReference type="OrthoDB" id="3265734at2759"/>
<dbReference type="Proteomes" id="UP000054166">
    <property type="component" value="Unassembled WGS sequence"/>
</dbReference>
<protein>
    <submittedName>
        <fullName evidence="3">Uncharacterized protein</fullName>
    </submittedName>
</protein>
<dbReference type="InParanoid" id="A0A0C3GI58"/>
<feature type="transmembrane region" description="Helical" evidence="2">
    <location>
        <begin position="147"/>
        <end position="171"/>
    </location>
</feature>
<dbReference type="Gene3D" id="2.60.120.260">
    <property type="entry name" value="Galactose-binding domain-like"/>
    <property type="match status" value="1"/>
</dbReference>
<evidence type="ECO:0000313" key="3">
    <source>
        <dbReference type="EMBL" id="KIM91334.1"/>
    </source>
</evidence>
<feature type="compositionally biased region" description="Pro residues" evidence="1">
    <location>
        <begin position="332"/>
        <end position="343"/>
    </location>
</feature>
<evidence type="ECO:0000256" key="2">
    <source>
        <dbReference type="SAM" id="Phobius"/>
    </source>
</evidence>
<dbReference type="EMBL" id="KN832971">
    <property type="protein sequence ID" value="KIM91334.1"/>
    <property type="molecule type" value="Genomic_DNA"/>
</dbReference>